<accession>A0A820HKL5</accession>
<feature type="non-terminal residue" evidence="4">
    <location>
        <position position="1"/>
    </location>
</feature>
<feature type="domain" description="Chorein N-terminal" evidence="3">
    <location>
        <begin position="5"/>
        <end position="214"/>
    </location>
</feature>
<proteinExistence type="inferred from homology"/>
<evidence type="ECO:0000259" key="3">
    <source>
        <dbReference type="Pfam" id="PF12624"/>
    </source>
</evidence>
<evidence type="ECO:0000256" key="1">
    <source>
        <dbReference type="ARBA" id="ARBA00006545"/>
    </source>
</evidence>
<dbReference type="EMBL" id="CAJOAY010015923">
    <property type="protein sequence ID" value="CAF4295011.1"/>
    <property type="molecule type" value="Genomic_DNA"/>
</dbReference>
<dbReference type="GO" id="GO:0006623">
    <property type="term" value="P:protein targeting to vacuole"/>
    <property type="evidence" value="ECO:0007669"/>
    <property type="project" value="TreeGrafter"/>
</dbReference>
<reference evidence="4" key="1">
    <citation type="submission" date="2021-02" db="EMBL/GenBank/DDBJ databases">
        <authorList>
            <person name="Nowell W R."/>
        </authorList>
    </citation>
    <scope>NUCLEOTIDE SEQUENCE</scope>
</reference>
<dbReference type="AlphaFoldDB" id="A0A820HKL5"/>
<name>A0A820HKL5_9BILA</name>
<evidence type="ECO:0000313" key="4">
    <source>
        <dbReference type="EMBL" id="CAF4295011.1"/>
    </source>
</evidence>
<sequence length="221" mass="25218">KLKLEKKKKQEPKTWWGSVSNWWGGSKSTDDPELDLEKVMSPEEKNKLYEAIGYAGEDTSTSTYPEEYVDIDLAIRLNMLDVNIWSKINEHDTQFRVIARGVIPDTSLIFKRRPATDALAIYVDLGSFQVFGIATNSSQSELLNDSRPVLVRPSALSSTNQQKFLQVEFETNPLDKKSDYRVKVVSQSLEIKYNAPTINKLAECFEPDADRNLQGYEKNNF</sequence>
<keyword evidence="2" id="KW-0813">Transport</keyword>
<gene>
    <name evidence="4" type="ORF">OKA104_LOCUS45906</name>
</gene>
<dbReference type="PANTHER" id="PTHR16166:SF93">
    <property type="entry name" value="INTERMEMBRANE LIPID TRANSFER PROTEIN VPS13"/>
    <property type="match status" value="1"/>
</dbReference>
<dbReference type="InterPro" id="IPR026854">
    <property type="entry name" value="VPS13_N"/>
</dbReference>
<dbReference type="Pfam" id="PF12624">
    <property type="entry name" value="VPS13_N"/>
    <property type="match status" value="1"/>
</dbReference>
<comment type="similarity">
    <text evidence="1">Belongs to the VPS13 family.</text>
</comment>
<organism evidence="4 5">
    <name type="scientific">Adineta steineri</name>
    <dbReference type="NCBI Taxonomy" id="433720"/>
    <lineage>
        <taxon>Eukaryota</taxon>
        <taxon>Metazoa</taxon>
        <taxon>Spiralia</taxon>
        <taxon>Gnathifera</taxon>
        <taxon>Rotifera</taxon>
        <taxon>Eurotatoria</taxon>
        <taxon>Bdelloidea</taxon>
        <taxon>Adinetida</taxon>
        <taxon>Adinetidae</taxon>
        <taxon>Adineta</taxon>
    </lineage>
</organism>
<dbReference type="PANTHER" id="PTHR16166">
    <property type="entry name" value="VACUOLAR PROTEIN SORTING-ASSOCIATED PROTEIN VPS13"/>
    <property type="match status" value="1"/>
</dbReference>
<evidence type="ECO:0000256" key="2">
    <source>
        <dbReference type="ARBA" id="ARBA00022448"/>
    </source>
</evidence>
<dbReference type="InterPro" id="IPR026847">
    <property type="entry name" value="VPS13"/>
</dbReference>
<protein>
    <recommendedName>
        <fullName evidence="3">Chorein N-terminal domain-containing protein</fullName>
    </recommendedName>
</protein>
<dbReference type="Proteomes" id="UP000663881">
    <property type="component" value="Unassembled WGS sequence"/>
</dbReference>
<comment type="caution">
    <text evidence="4">The sequence shown here is derived from an EMBL/GenBank/DDBJ whole genome shotgun (WGS) entry which is preliminary data.</text>
</comment>
<dbReference type="GO" id="GO:0045053">
    <property type="term" value="P:protein retention in Golgi apparatus"/>
    <property type="evidence" value="ECO:0007669"/>
    <property type="project" value="TreeGrafter"/>
</dbReference>
<evidence type="ECO:0000313" key="5">
    <source>
        <dbReference type="Proteomes" id="UP000663881"/>
    </source>
</evidence>